<feature type="transmembrane region" description="Helical" evidence="1">
    <location>
        <begin position="50"/>
        <end position="73"/>
    </location>
</feature>
<feature type="transmembrane region" description="Helical" evidence="1">
    <location>
        <begin position="80"/>
        <end position="99"/>
    </location>
</feature>
<keyword evidence="1" id="KW-0472">Membrane</keyword>
<sequence>MRATLVVAAVLTSGLVAGLFAAFAYSVMPGLNRAQPTAAVEAMQRINTAILNPVFGLLFGGGLVVAILAAAVSWNDDLRWWAAGALACYVVGVLITMVLNVPLNYRLDRAGTPATGPEAATVWSEFAADWARWNIARAVVHLAGFGLLVVGLVTR</sequence>
<organism evidence="2 3">
    <name type="scientific">Gordonia araii NBRC 100433</name>
    <dbReference type="NCBI Taxonomy" id="1073574"/>
    <lineage>
        <taxon>Bacteria</taxon>
        <taxon>Bacillati</taxon>
        <taxon>Actinomycetota</taxon>
        <taxon>Actinomycetes</taxon>
        <taxon>Mycobacteriales</taxon>
        <taxon>Gordoniaceae</taxon>
        <taxon>Gordonia</taxon>
    </lineage>
</organism>
<dbReference type="RefSeq" id="WP_007323759.1">
    <property type="nucleotide sequence ID" value="NZ_BAEE01000082.1"/>
</dbReference>
<reference evidence="2 3" key="1">
    <citation type="submission" date="2011-11" db="EMBL/GenBank/DDBJ databases">
        <title>Whole genome shotgun sequence of Gordonia araii NBRC 100433.</title>
        <authorList>
            <person name="Yoshida Y."/>
            <person name="Hosoyama A."/>
            <person name="Tsuchikane K."/>
            <person name="Katsumata H."/>
            <person name="Yamazaki S."/>
            <person name="Fujita N."/>
        </authorList>
    </citation>
    <scope>NUCLEOTIDE SEQUENCE [LARGE SCALE GENOMIC DNA]</scope>
    <source>
        <strain evidence="2 3">NBRC 100433</strain>
    </source>
</reference>
<keyword evidence="1" id="KW-1133">Transmembrane helix</keyword>
<evidence type="ECO:0000313" key="2">
    <source>
        <dbReference type="EMBL" id="GAB11684.1"/>
    </source>
</evidence>
<protein>
    <recommendedName>
        <fullName evidence="4">DUF1772 domain-containing protein</fullName>
    </recommendedName>
</protein>
<dbReference type="AlphaFoldDB" id="G7H759"/>
<dbReference type="OrthoDB" id="428263at2"/>
<feature type="transmembrane region" description="Helical" evidence="1">
    <location>
        <begin position="135"/>
        <end position="154"/>
    </location>
</feature>
<dbReference type="Pfam" id="PF08592">
    <property type="entry name" value="Anthrone_oxy"/>
    <property type="match status" value="1"/>
</dbReference>
<keyword evidence="1" id="KW-0812">Transmembrane</keyword>
<gene>
    <name evidence="2" type="ORF">GOARA_082_00730</name>
</gene>
<proteinExistence type="predicted"/>
<dbReference type="STRING" id="1073574.GOARA_082_00730"/>
<keyword evidence="3" id="KW-1185">Reference proteome</keyword>
<name>G7H759_9ACTN</name>
<evidence type="ECO:0008006" key="4">
    <source>
        <dbReference type="Google" id="ProtNLM"/>
    </source>
</evidence>
<accession>G7H759</accession>
<dbReference type="Proteomes" id="UP000035088">
    <property type="component" value="Unassembled WGS sequence"/>
</dbReference>
<evidence type="ECO:0000256" key="1">
    <source>
        <dbReference type="SAM" id="Phobius"/>
    </source>
</evidence>
<evidence type="ECO:0000313" key="3">
    <source>
        <dbReference type="Proteomes" id="UP000035088"/>
    </source>
</evidence>
<dbReference type="EMBL" id="BAEE01000082">
    <property type="protein sequence ID" value="GAB11684.1"/>
    <property type="molecule type" value="Genomic_DNA"/>
</dbReference>
<dbReference type="InterPro" id="IPR013901">
    <property type="entry name" value="Anthrone_oxy"/>
</dbReference>
<comment type="caution">
    <text evidence="2">The sequence shown here is derived from an EMBL/GenBank/DDBJ whole genome shotgun (WGS) entry which is preliminary data.</text>
</comment>